<gene>
    <name evidence="5" type="primary">rfbH</name>
    <name evidence="5" type="ORF">ENR15_00100</name>
</gene>
<comment type="cofactor">
    <cofactor evidence="1">
        <name>pyridoxal 5'-phosphate</name>
        <dbReference type="ChEBI" id="CHEBI:597326"/>
    </cofactor>
</comment>
<dbReference type="GO" id="GO:0000271">
    <property type="term" value="P:polysaccharide biosynthetic process"/>
    <property type="evidence" value="ECO:0007669"/>
    <property type="project" value="TreeGrafter"/>
</dbReference>
<dbReference type="GO" id="GO:0030170">
    <property type="term" value="F:pyridoxal phosphate binding"/>
    <property type="evidence" value="ECO:0007669"/>
    <property type="project" value="TreeGrafter"/>
</dbReference>
<comment type="caution">
    <text evidence="5">The sequence shown here is derived from an EMBL/GenBank/DDBJ whole genome shotgun (WGS) entry which is preliminary data.</text>
</comment>
<dbReference type="FunFam" id="3.40.640.10:FF:000079">
    <property type="entry name" value="LPS biosynthesis protein"/>
    <property type="match status" value="1"/>
</dbReference>
<accession>A0A7C3ZJA2</accession>
<dbReference type="InterPro" id="IPR015422">
    <property type="entry name" value="PyrdxlP-dep_Trfase_small"/>
</dbReference>
<reference evidence="5" key="1">
    <citation type="journal article" date="2020" name="mSystems">
        <title>Genome- and Community-Level Interaction Insights into Carbon Utilization and Element Cycling Functions of Hydrothermarchaeota in Hydrothermal Sediment.</title>
        <authorList>
            <person name="Zhou Z."/>
            <person name="Liu Y."/>
            <person name="Xu W."/>
            <person name="Pan J."/>
            <person name="Luo Z.H."/>
            <person name="Li M."/>
        </authorList>
    </citation>
    <scope>NUCLEOTIDE SEQUENCE [LARGE SCALE GENOMIC DNA]</scope>
    <source>
        <strain evidence="5">SpSt-374</strain>
    </source>
</reference>
<comment type="similarity">
    <text evidence="3 4">Belongs to the DegT/DnrJ/EryC1 family.</text>
</comment>
<sequence length="449" mass="50771">MTQSIPRPVTASEQERELRNQVFAAVQQYYQFKFTPQQFIPGKTYVPVSGKVFDDRELLQLVDSSLDFWLTTGRYAAEFEQRFAEWMGVKHCLLVNSGSSANLLALTALTSPKLGDKRLQPGDEVITVAAGFPTTVNPIFQNQLVPVFIDVKFPTYDIDTDQLEAALSPKTRAIMVAHTLGNPFNLEKVIEFAQKHDLWLVEDNCDAVGSLYNGQKTGTFGHLATVSFYPAHHMTMGEGGAVLTSDTRLKKIVESFRDWGRDCWCAPGVDNTCNKRFGWQLGDLPFGYDHKYTYSHVGYNLKMTDMQAAVGCAQLDKLPEFIAQRRYNFQFLSEQLQDLQDVLILPEAAPNSEPSWFGFPIFVREEAPFTRNELVNYLEEKRIGTRLLFAGNLVRQPLYQGLNYRVVGNLTNSDLVMQGIFWLGIFPGLTEEMLAYTAATLREFCRGRG</sequence>
<dbReference type="InterPro" id="IPR000653">
    <property type="entry name" value="DegT/StrS_aminotransferase"/>
</dbReference>
<evidence type="ECO:0000256" key="2">
    <source>
        <dbReference type="ARBA" id="ARBA00022898"/>
    </source>
</evidence>
<dbReference type="CDD" id="cd00616">
    <property type="entry name" value="AHBA_syn"/>
    <property type="match status" value="1"/>
</dbReference>
<dbReference type="GO" id="GO:0008483">
    <property type="term" value="F:transaminase activity"/>
    <property type="evidence" value="ECO:0007669"/>
    <property type="project" value="TreeGrafter"/>
</dbReference>
<name>A0A7C3ZJA2_9CYAN</name>
<dbReference type="Gene3D" id="3.40.640.10">
    <property type="entry name" value="Type I PLP-dependent aspartate aminotransferase-like (Major domain)"/>
    <property type="match status" value="1"/>
</dbReference>
<proteinExistence type="inferred from homology"/>
<dbReference type="EMBL" id="DSPX01000002">
    <property type="protein sequence ID" value="HGF99103.1"/>
    <property type="molecule type" value="Genomic_DNA"/>
</dbReference>
<dbReference type="PANTHER" id="PTHR30244">
    <property type="entry name" value="TRANSAMINASE"/>
    <property type="match status" value="1"/>
</dbReference>
<dbReference type="InterPro" id="IPR015424">
    <property type="entry name" value="PyrdxlP-dep_Trfase"/>
</dbReference>
<dbReference type="PANTHER" id="PTHR30244:SF34">
    <property type="entry name" value="DTDP-4-AMINO-4,6-DIDEOXYGALACTOSE TRANSAMINASE"/>
    <property type="match status" value="1"/>
</dbReference>
<organism evidence="5">
    <name type="scientific">Planktothricoides sp. SpSt-374</name>
    <dbReference type="NCBI Taxonomy" id="2282167"/>
    <lineage>
        <taxon>Bacteria</taxon>
        <taxon>Bacillati</taxon>
        <taxon>Cyanobacteriota</taxon>
        <taxon>Cyanophyceae</taxon>
        <taxon>Oscillatoriophycideae</taxon>
        <taxon>Oscillatoriales</taxon>
        <taxon>Oscillatoriaceae</taxon>
        <taxon>Planktothricoides</taxon>
    </lineage>
</organism>
<dbReference type="AlphaFoldDB" id="A0A7C3ZJA2"/>
<protein>
    <submittedName>
        <fullName evidence="5">Lipopolysaccharide biosynthesis protein RfbH</fullName>
    </submittedName>
</protein>
<dbReference type="SUPFAM" id="SSF53383">
    <property type="entry name" value="PLP-dependent transferases"/>
    <property type="match status" value="1"/>
</dbReference>
<dbReference type="PIRSF" id="PIRSF000390">
    <property type="entry name" value="PLP_StrS"/>
    <property type="match status" value="1"/>
</dbReference>
<dbReference type="InterPro" id="IPR015421">
    <property type="entry name" value="PyrdxlP-dep_Trfase_major"/>
</dbReference>
<dbReference type="NCBIfam" id="NF011936">
    <property type="entry name" value="PRK15407.1"/>
    <property type="match status" value="1"/>
</dbReference>
<dbReference type="Gene3D" id="3.90.1150.10">
    <property type="entry name" value="Aspartate Aminotransferase, domain 1"/>
    <property type="match status" value="1"/>
</dbReference>
<evidence type="ECO:0000256" key="1">
    <source>
        <dbReference type="ARBA" id="ARBA00001933"/>
    </source>
</evidence>
<keyword evidence="2 4" id="KW-0663">Pyridoxal phosphate</keyword>
<evidence type="ECO:0000256" key="4">
    <source>
        <dbReference type="RuleBase" id="RU004508"/>
    </source>
</evidence>
<evidence type="ECO:0000313" key="5">
    <source>
        <dbReference type="EMBL" id="HGF99103.1"/>
    </source>
</evidence>
<evidence type="ECO:0000256" key="3">
    <source>
        <dbReference type="ARBA" id="ARBA00037999"/>
    </source>
</evidence>
<dbReference type="Pfam" id="PF01041">
    <property type="entry name" value="DegT_DnrJ_EryC1"/>
    <property type="match status" value="1"/>
</dbReference>